<dbReference type="PRINTS" id="PR00864">
    <property type="entry name" value="PREPILNPTASE"/>
</dbReference>
<keyword evidence="3" id="KW-1133">Transmembrane helix</keyword>
<sequence length="284" mass="33032">MRMLLSEQSLSESSFLQIVILILKALAQSATVALGVTLLTLWLWWIRKGIYLALWRESKEMREPGENRRLQLFEQPLRLLNWCLPQWVSNQRLRRLWQNLSFLFLLLWGLLFLLTLILSFFFAYLLKWQDGLFLLLLLPLILFDCRYYLIPDPLLYLFLWSGLSLALLHLTPFVVEGALWGVILGYLLFESIYWIGLLLSRREVMGRGDIKLFAALLAWIGVGNLPLLLLLSALLGLLYGVLSYLWLFLQEERRDQSAAKVIPFAPALGFSGIILYFNLQIFGY</sequence>
<dbReference type="InterPro" id="IPR000045">
    <property type="entry name" value="Prepilin_IV_endopep_pep"/>
</dbReference>
<evidence type="ECO:0000313" key="7">
    <source>
        <dbReference type="Proteomes" id="UP000245059"/>
    </source>
</evidence>
<accession>A0A2U2AQ43</accession>
<dbReference type="GO" id="GO:0004190">
    <property type="term" value="F:aspartic-type endopeptidase activity"/>
    <property type="evidence" value="ECO:0007669"/>
    <property type="project" value="InterPro"/>
</dbReference>
<dbReference type="Proteomes" id="UP000245059">
    <property type="component" value="Unassembled WGS sequence"/>
</dbReference>
<evidence type="ECO:0000313" key="6">
    <source>
        <dbReference type="EMBL" id="PWD91628.1"/>
    </source>
</evidence>
<evidence type="ECO:0000256" key="2">
    <source>
        <dbReference type="RuleBase" id="RU003793"/>
    </source>
</evidence>
<feature type="domain" description="Prepilin type IV endopeptidase peptidase" evidence="4">
    <location>
        <begin position="132"/>
        <end position="241"/>
    </location>
</feature>
<evidence type="ECO:0000313" key="8">
    <source>
        <dbReference type="Proteomes" id="UP000245217"/>
    </source>
</evidence>
<name>A0A2U2AQ43_9GAMM</name>
<dbReference type="PANTHER" id="PTHR30487:SF0">
    <property type="entry name" value="PREPILIN LEADER PEPTIDASE_N-METHYLTRANSFERASE-RELATED"/>
    <property type="match status" value="1"/>
</dbReference>
<dbReference type="GO" id="GO:0005886">
    <property type="term" value="C:plasma membrane"/>
    <property type="evidence" value="ECO:0007669"/>
    <property type="project" value="TreeGrafter"/>
</dbReference>
<keyword evidence="8" id="KW-1185">Reference proteome</keyword>
<dbReference type="OrthoDB" id="9789291at2"/>
<feature type="transmembrane region" description="Helical" evidence="3">
    <location>
        <begin position="132"/>
        <end position="149"/>
    </location>
</feature>
<comment type="similarity">
    <text evidence="1 2">Belongs to the peptidase A24 family.</text>
</comment>
<evidence type="ECO:0000259" key="4">
    <source>
        <dbReference type="Pfam" id="PF01478"/>
    </source>
</evidence>
<protein>
    <recommendedName>
        <fullName evidence="4">Prepilin type IV endopeptidase peptidase domain-containing protein</fullName>
    </recommendedName>
</protein>
<dbReference type="EMBL" id="QEWV01000005">
    <property type="protein sequence ID" value="PWD91628.1"/>
    <property type="molecule type" value="Genomic_DNA"/>
</dbReference>
<feature type="transmembrane region" description="Helical" evidence="3">
    <location>
        <begin position="102"/>
        <end position="126"/>
    </location>
</feature>
<gene>
    <name evidence="5" type="ORF">DC077_06800</name>
    <name evidence="6" type="ORF">DC078_06420</name>
</gene>
<reference evidence="5" key="1">
    <citation type="journal article" date="2018" name="Genome Announc.">
        <title>Ignatzschineria cameli sp. nov., isolated from necrotic foot tissue of dromedaries (Camelus dromedarius) and associated maggots (Wohlfahrtia species) in Dubai.</title>
        <authorList>
            <person name="Tsang C.C."/>
            <person name="Tang J.Y."/>
            <person name="Fong J.Y."/>
            <person name="Kinne J."/>
            <person name="Lee H.H."/>
            <person name="Joseph M."/>
            <person name="Jose S."/>
            <person name="Schuster R.K."/>
            <person name="Tang Y."/>
            <person name="Sivakumar S."/>
            <person name="Chen J.H."/>
            <person name="Teng J.L."/>
            <person name="Lau S.K."/>
            <person name="Wernery U."/>
            <person name="Woo P.C."/>
        </authorList>
    </citation>
    <scope>NUCLEOTIDE SEQUENCE</scope>
    <source>
        <strain evidence="5">UAE-HKU57</strain>
        <strain evidence="6">UAE-HKU58</strain>
    </source>
</reference>
<dbReference type="Proteomes" id="UP000245217">
    <property type="component" value="Unassembled WGS sequence"/>
</dbReference>
<dbReference type="InterPro" id="IPR014032">
    <property type="entry name" value="Peptidase_A24A_bac"/>
</dbReference>
<keyword evidence="3" id="KW-0472">Membrane</keyword>
<keyword evidence="3" id="KW-0812">Transmembrane</keyword>
<evidence type="ECO:0000256" key="3">
    <source>
        <dbReference type="SAM" id="Phobius"/>
    </source>
</evidence>
<dbReference type="PANTHER" id="PTHR30487">
    <property type="entry name" value="TYPE 4 PREPILIN-LIKE PROTEINS LEADER PEPTIDE-PROCESSING ENZYME"/>
    <property type="match status" value="1"/>
</dbReference>
<feature type="transmembrane region" description="Helical" evidence="3">
    <location>
        <begin position="212"/>
        <end position="241"/>
    </location>
</feature>
<proteinExistence type="inferred from homology"/>
<dbReference type="Gene3D" id="1.20.120.1220">
    <property type="match status" value="1"/>
</dbReference>
<reference evidence="7 8" key="2">
    <citation type="submission" date="2018-05" db="EMBL/GenBank/DDBJ databases">
        <title>Ignatzschineria dubaiensis sp. nov., isolated from necrotic foot tissues of dromedaries (Camelus dromedarius) and associated maggots in Dubai, United Arab Emirates.</title>
        <authorList>
            <person name="Tsang C.C."/>
            <person name="Tang J.Y.M."/>
            <person name="Fong J.Y.H."/>
            <person name="Kinne J."/>
            <person name="Lee H.H."/>
            <person name="Joseph M."/>
            <person name="Jose S."/>
            <person name="Schuster R.K."/>
            <person name="Tang Y."/>
            <person name="Sivakumar S."/>
            <person name="Chen J.H.K."/>
            <person name="Teng J.L.L."/>
            <person name="Lau S.K.P."/>
            <person name="Wernery U."/>
            <person name="Woo P.C.Y."/>
        </authorList>
    </citation>
    <scope>NUCLEOTIDE SEQUENCE [LARGE SCALE GENOMIC DNA]</scope>
    <source>
        <strain evidence="7">UAE-HKU57</strain>
        <strain evidence="8">UAE-HKU58</strain>
    </source>
</reference>
<dbReference type="EMBL" id="QEWW01000004">
    <property type="protein sequence ID" value="PWD85739.1"/>
    <property type="molecule type" value="Genomic_DNA"/>
</dbReference>
<feature type="transmembrane region" description="Helical" evidence="3">
    <location>
        <begin position="154"/>
        <end position="172"/>
    </location>
</feature>
<comment type="caution">
    <text evidence="5">The sequence shown here is derived from an EMBL/GenBank/DDBJ whole genome shotgun (WGS) entry which is preliminary data.</text>
</comment>
<dbReference type="Pfam" id="PF01478">
    <property type="entry name" value="Peptidase_A24"/>
    <property type="match status" value="1"/>
</dbReference>
<dbReference type="GO" id="GO:0006465">
    <property type="term" value="P:signal peptide processing"/>
    <property type="evidence" value="ECO:0007669"/>
    <property type="project" value="TreeGrafter"/>
</dbReference>
<dbReference type="InterPro" id="IPR050882">
    <property type="entry name" value="Prepilin_peptidase/N-MTase"/>
</dbReference>
<feature type="transmembrane region" description="Helical" evidence="3">
    <location>
        <begin position="178"/>
        <end position="200"/>
    </location>
</feature>
<feature type="transmembrane region" description="Helical" evidence="3">
    <location>
        <begin position="261"/>
        <end position="279"/>
    </location>
</feature>
<evidence type="ECO:0000256" key="1">
    <source>
        <dbReference type="ARBA" id="ARBA00005801"/>
    </source>
</evidence>
<dbReference type="RefSeq" id="WP_109201760.1">
    <property type="nucleotide sequence ID" value="NZ_QEWS01000005.1"/>
</dbReference>
<organism evidence="5 7">
    <name type="scientific">Ignatzschineria cameli</name>
    <dbReference type="NCBI Taxonomy" id="2182793"/>
    <lineage>
        <taxon>Bacteria</taxon>
        <taxon>Pseudomonadati</taxon>
        <taxon>Pseudomonadota</taxon>
        <taxon>Gammaproteobacteria</taxon>
        <taxon>Cardiobacteriales</taxon>
        <taxon>Ignatzschineriaceae</taxon>
        <taxon>Ignatzschineria</taxon>
    </lineage>
</organism>
<evidence type="ECO:0000313" key="5">
    <source>
        <dbReference type="EMBL" id="PWD85739.1"/>
    </source>
</evidence>
<feature type="transmembrane region" description="Helical" evidence="3">
    <location>
        <begin position="15"/>
        <end position="46"/>
    </location>
</feature>
<dbReference type="AlphaFoldDB" id="A0A2U2AQ43"/>